<dbReference type="EMBL" id="MHJG01000002">
    <property type="protein sequence ID" value="OGY64538.1"/>
    <property type="molecule type" value="Genomic_DNA"/>
</dbReference>
<accession>A0A1G1ZIU3</accession>
<proteinExistence type="predicted"/>
<protein>
    <submittedName>
        <fullName evidence="1">Uncharacterized protein</fullName>
    </submittedName>
</protein>
<evidence type="ECO:0000313" key="2">
    <source>
        <dbReference type="Proteomes" id="UP000177960"/>
    </source>
</evidence>
<sequence>MQPTQKKDWWLEELPTHDCSNISVLLKNGDFCHAKYGWIRHDNERIHLTHAGFGDTEDQLLTAQFTEEIPIEEILLITLVKQVWGMTVFVRTKESV</sequence>
<reference evidence="1 2" key="1">
    <citation type="journal article" date="2016" name="Nat. Commun.">
        <title>Thousands of microbial genomes shed light on interconnected biogeochemical processes in an aquifer system.</title>
        <authorList>
            <person name="Anantharaman K."/>
            <person name="Brown C.T."/>
            <person name="Hug L.A."/>
            <person name="Sharon I."/>
            <person name="Castelle C.J."/>
            <person name="Probst A.J."/>
            <person name="Thomas B.C."/>
            <person name="Singh A."/>
            <person name="Wilkins M.J."/>
            <person name="Karaoz U."/>
            <person name="Brodie E.L."/>
            <person name="Williams K.H."/>
            <person name="Hubbard S.S."/>
            <person name="Banfield J.F."/>
        </authorList>
    </citation>
    <scope>NUCLEOTIDE SEQUENCE [LARGE SCALE GENOMIC DNA]</scope>
</reference>
<name>A0A1G1ZIU3_9BACT</name>
<dbReference type="Proteomes" id="UP000177960">
    <property type="component" value="Unassembled WGS sequence"/>
</dbReference>
<comment type="caution">
    <text evidence="1">The sequence shown here is derived from an EMBL/GenBank/DDBJ whole genome shotgun (WGS) entry which is preliminary data.</text>
</comment>
<organism evidence="1 2">
    <name type="scientific">Candidatus Harrisonbacteria bacterium RIFCSPHIGHO2_02_FULL_42_16</name>
    <dbReference type="NCBI Taxonomy" id="1798404"/>
    <lineage>
        <taxon>Bacteria</taxon>
        <taxon>Candidatus Harrisoniibacteriota</taxon>
    </lineage>
</organism>
<dbReference type="AlphaFoldDB" id="A0A1G1ZIU3"/>
<evidence type="ECO:0000313" key="1">
    <source>
        <dbReference type="EMBL" id="OGY64538.1"/>
    </source>
</evidence>
<gene>
    <name evidence="1" type="ORF">A3B92_00160</name>
</gene>